<dbReference type="Pfam" id="PF03796">
    <property type="entry name" value="DnaB_C"/>
    <property type="match status" value="1"/>
</dbReference>
<dbReference type="PANTHER" id="PTHR30153">
    <property type="entry name" value="REPLICATIVE DNA HELICASE DNAB"/>
    <property type="match status" value="1"/>
</dbReference>
<dbReference type="Pfam" id="PF00772">
    <property type="entry name" value="DnaB"/>
    <property type="match status" value="1"/>
</dbReference>
<sequence>MPMDFESLAHGKIPPFDLLAEHAVLEGVLRNNAIFHEIIDLLNRQSFYHPDHGAIFAAMTTCYDNNEPIDANTVQTAVEAENRNICLREYLHTCTPEGGSLSPRDIVKYAEQVRDKATLRSLIQLGNKIATMAYNSQAPLVTLNEAEKELFELKRKTKTFDKPAASEVIMSVLDTINSKFKQGNAGPGLKTGFEDLDSLLSGLRKGSLTVLAGRPGNCIQPFALNVVLKAALSNVPTFYVSLDKHHDRIMEKLLAIHVGIPIMKIQTGQLVEDDWLELYKSAGRISRSGLFFDSAPALSPFEISSRIRHMKNEHDIGLVVIDRVQLIKDMEHPAGGLEQEAAAISRALKHLASELNISILVLSELNSEVDERQDNEPKLSDLLCHGAYEQAADTILLLYRDAEYYEGDESLTDGVDVHVAKNRYGLCGKIELLFHRDCLRLRDLGTGDPLFNG</sequence>
<dbReference type="InterPro" id="IPR036185">
    <property type="entry name" value="DNA_heli_DnaB-like_N_sf"/>
</dbReference>
<dbReference type="Gene3D" id="3.40.50.300">
    <property type="entry name" value="P-loop containing nucleotide triphosphate hydrolases"/>
    <property type="match status" value="1"/>
</dbReference>
<evidence type="ECO:0000256" key="11">
    <source>
        <dbReference type="ARBA" id="ARBA00048954"/>
    </source>
</evidence>
<keyword evidence="3" id="KW-0235">DNA replication</keyword>
<dbReference type="SUPFAM" id="SSF52540">
    <property type="entry name" value="P-loop containing nucleoside triphosphate hydrolases"/>
    <property type="match status" value="1"/>
</dbReference>
<evidence type="ECO:0000256" key="5">
    <source>
        <dbReference type="ARBA" id="ARBA00022801"/>
    </source>
</evidence>
<keyword evidence="8" id="KW-0238">DNA-binding</keyword>
<dbReference type="InterPro" id="IPR016136">
    <property type="entry name" value="DNA_helicase_N/primase_C"/>
</dbReference>
<comment type="catalytic activity">
    <reaction evidence="11">
        <text>ATP + H2O = ADP + phosphate + H(+)</text>
        <dbReference type="Rhea" id="RHEA:13065"/>
        <dbReference type="ChEBI" id="CHEBI:15377"/>
        <dbReference type="ChEBI" id="CHEBI:15378"/>
        <dbReference type="ChEBI" id="CHEBI:30616"/>
        <dbReference type="ChEBI" id="CHEBI:43474"/>
        <dbReference type="ChEBI" id="CHEBI:456216"/>
        <dbReference type="EC" id="5.6.2.3"/>
    </reaction>
</comment>
<dbReference type="GO" id="GO:1990077">
    <property type="term" value="C:primosome complex"/>
    <property type="evidence" value="ECO:0007669"/>
    <property type="project" value="UniProtKB-KW"/>
</dbReference>
<evidence type="ECO:0000256" key="2">
    <source>
        <dbReference type="ARBA" id="ARBA00022515"/>
    </source>
</evidence>
<dbReference type="InterPro" id="IPR007693">
    <property type="entry name" value="DNA_helicase_DnaB-like_N"/>
</dbReference>
<organism evidence="13 14">
    <name type="scientific">Pseudodesulfovibrio mercurii</name>
    <dbReference type="NCBI Taxonomy" id="641491"/>
    <lineage>
        <taxon>Bacteria</taxon>
        <taxon>Pseudomonadati</taxon>
        <taxon>Thermodesulfobacteriota</taxon>
        <taxon>Desulfovibrionia</taxon>
        <taxon>Desulfovibrionales</taxon>
        <taxon>Desulfovibrionaceae</taxon>
    </lineage>
</organism>
<dbReference type="AlphaFoldDB" id="F0JDX5"/>
<dbReference type="GO" id="GO:0006269">
    <property type="term" value="P:DNA replication, synthesis of primer"/>
    <property type="evidence" value="ECO:0007669"/>
    <property type="project" value="UniProtKB-KW"/>
</dbReference>
<feature type="domain" description="SF4 helicase" evidence="12">
    <location>
        <begin position="182"/>
        <end position="448"/>
    </location>
</feature>
<gene>
    <name evidence="13" type="ORF">DND132_0197</name>
</gene>
<dbReference type="Proteomes" id="UP000007845">
    <property type="component" value="Chromosome"/>
</dbReference>
<dbReference type="GO" id="GO:0016787">
    <property type="term" value="F:hydrolase activity"/>
    <property type="evidence" value="ECO:0007669"/>
    <property type="project" value="UniProtKB-KW"/>
</dbReference>
<dbReference type="PROSITE" id="PS51199">
    <property type="entry name" value="SF4_HELICASE"/>
    <property type="match status" value="1"/>
</dbReference>
<evidence type="ECO:0000256" key="1">
    <source>
        <dbReference type="ARBA" id="ARBA00008428"/>
    </source>
</evidence>
<evidence type="ECO:0000313" key="13">
    <source>
        <dbReference type="EMBL" id="EGB13415.1"/>
    </source>
</evidence>
<dbReference type="InterPro" id="IPR027417">
    <property type="entry name" value="P-loop_NTPase"/>
</dbReference>
<dbReference type="STRING" id="641491.DND132_0197"/>
<dbReference type="InterPro" id="IPR007694">
    <property type="entry name" value="DNA_helicase_DnaB-like_C"/>
</dbReference>
<keyword evidence="2" id="KW-0639">Primosome</keyword>
<evidence type="ECO:0000256" key="10">
    <source>
        <dbReference type="ARBA" id="ARBA00044969"/>
    </source>
</evidence>
<dbReference type="HOGENOM" id="CLU_005373_0_2_7"/>
<comment type="similarity">
    <text evidence="1">Belongs to the helicase family. DnaB subfamily.</text>
</comment>
<proteinExistence type="inferred from homology"/>
<dbReference type="EC" id="5.6.2.3" evidence="10"/>
<evidence type="ECO:0000256" key="7">
    <source>
        <dbReference type="ARBA" id="ARBA00022840"/>
    </source>
</evidence>
<dbReference type="eggNOG" id="COG0305">
    <property type="taxonomic scope" value="Bacteria"/>
</dbReference>
<evidence type="ECO:0000256" key="8">
    <source>
        <dbReference type="ARBA" id="ARBA00023125"/>
    </source>
</evidence>
<keyword evidence="9" id="KW-0413">Isomerase</keyword>
<dbReference type="GO" id="GO:0043139">
    <property type="term" value="F:5'-3' DNA helicase activity"/>
    <property type="evidence" value="ECO:0007669"/>
    <property type="project" value="UniProtKB-EC"/>
</dbReference>
<keyword evidence="14" id="KW-1185">Reference proteome</keyword>
<protein>
    <recommendedName>
        <fullName evidence="10">DNA 5'-3' helicase</fullName>
        <ecNumber evidence="10">5.6.2.3</ecNumber>
    </recommendedName>
</protein>
<dbReference type="GO" id="GO:0003677">
    <property type="term" value="F:DNA binding"/>
    <property type="evidence" value="ECO:0007669"/>
    <property type="project" value="UniProtKB-KW"/>
</dbReference>
<dbReference type="KEGG" id="ddn:DND132_0197"/>
<evidence type="ECO:0000256" key="3">
    <source>
        <dbReference type="ARBA" id="ARBA00022705"/>
    </source>
</evidence>
<evidence type="ECO:0000256" key="9">
    <source>
        <dbReference type="ARBA" id="ARBA00023235"/>
    </source>
</evidence>
<evidence type="ECO:0000256" key="4">
    <source>
        <dbReference type="ARBA" id="ARBA00022741"/>
    </source>
</evidence>
<keyword evidence="6 13" id="KW-0347">Helicase</keyword>
<name>F0JDX5_9BACT</name>
<dbReference type="PANTHER" id="PTHR30153:SF2">
    <property type="entry name" value="REPLICATIVE DNA HELICASE"/>
    <property type="match status" value="1"/>
</dbReference>
<dbReference type="RefSeq" id="WP_014320843.1">
    <property type="nucleotide sequence ID" value="NC_016803.1"/>
</dbReference>
<keyword evidence="7" id="KW-0067">ATP-binding</keyword>
<evidence type="ECO:0000259" key="12">
    <source>
        <dbReference type="PROSITE" id="PS51199"/>
    </source>
</evidence>
<evidence type="ECO:0000313" key="14">
    <source>
        <dbReference type="Proteomes" id="UP000007845"/>
    </source>
</evidence>
<reference evidence="13 14" key="1">
    <citation type="journal article" date="2011" name="J. Bacteriol.">
        <title>Genome sequence of the mercury-methylating strain Desulfovibrio desulfuricans ND132.</title>
        <authorList>
            <person name="Brown S.D."/>
            <person name="Gilmour C.C."/>
            <person name="Kucken A.M."/>
            <person name="Wall J.D."/>
            <person name="Elias D.A."/>
            <person name="Brandt C.C."/>
            <person name="Podar M."/>
            <person name="Chertkov O."/>
            <person name="Held B."/>
            <person name="Bruce D.C."/>
            <person name="Detter J.C."/>
            <person name="Tapia R."/>
            <person name="Han C.S."/>
            <person name="Goodwin L.A."/>
            <person name="Cheng J.F."/>
            <person name="Pitluck S."/>
            <person name="Woyke T."/>
            <person name="Mikhailova N."/>
            <person name="Ivanova N.N."/>
            <person name="Han J."/>
            <person name="Lucas S."/>
            <person name="Lapidus A.L."/>
            <person name="Land M.L."/>
            <person name="Hauser L.J."/>
            <person name="Palumbo A.V."/>
        </authorList>
    </citation>
    <scope>NUCLEOTIDE SEQUENCE [LARGE SCALE GENOMIC DNA]</scope>
    <source>
        <strain evidence="13 14">ND132</strain>
    </source>
</reference>
<dbReference type="GO" id="GO:0005524">
    <property type="term" value="F:ATP binding"/>
    <property type="evidence" value="ECO:0007669"/>
    <property type="project" value="UniProtKB-KW"/>
</dbReference>
<accession>F0JDX5</accession>
<evidence type="ECO:0000256" key="6">
    <source>
        <dbReference type="ARBA" id="ARBA00022806"/>
    </source>
</evidence>
<dbReference type="SMR" id="F0JDX5"/>
<dbReference type="EMBL" id="CP003220">
    <property type="protein sequence ID" value="EGB13415.1"/>
    <property type="molecule type" value="Genomic_DNA"/>
</dbReference>
<dbReference type="SUPFAM" id="SSF48024">
    <property type="entry name" value="N-terminal domain of DnaB helicase"/>
    <property type="match status" value="1"/>
</dbReference>
<keyword evidence="5" id="KW-0378">Hydrolase</keyword>
<dbReference type="Gene3D" id="1.10.860.10">
    <property type="entry name" value="DNAb Helicase, Chain A"/>
    <property type="match status" value="1"/>
</dbReference>
<keyword evidence="4" id="KW-0547">Nucleotide-binding</keyword>
<dbReference type="GO" id="GO:0005829">
    <property type="term" value="C:cytosol"/>
    <property type="evidence" value="ECO:0007669"/>
    <property type="project" value="TreeGrafter"/>
</dbReference>